<keyword evidence="2" id="KW-1185">Reference proteome</keyword>
<organism evidence="1 2">
    <name type="scientific">Puia dinghuensis</name>
    <dbReference type="NCBI Taxonomy" id="1792502"/>
    <lineage>
        <taxon>Bacteria</taxon>
        <taxon>Pseudomonadati</taxon>
        <taxon>Bacteroidota</taxon>
        <taxon>Chitinophagia</taxon>
        <taxon>Chitinophagales</taxon>
        <taxon>Chitinophagaceae</taxon>
        <taxon>Puia</taxon>
    </lineage>
</organism>
<evidence type="ECO:0000313" key="1">
    <source>
        <dbReference type="EMBL" id="GGA91068.1"/>
    </source>
</evidence>
<evidence type="ECO:0000313" key="2">
    <source>
        <dbReference type="Proteomes" id="UP000607559"/>
    </source>
</evidence>
<protein>
    <submittedName>
        <fullName evidence="1">Uncharacterized protein</fullName>
    </submittedName>
</protein>
<reference evidence="1" key="1">
    <citation type="journal article" date="2014" name="Int. J. Syst. Evol. Microbiol.">
        <title>Complete genome sequence of Corynebacterium casei LMG S-19264T (=DSM 44701T), isolated from a smear-ripened cheese.</title>
        <authorList>
            <consortium name="US DOE Joint Genome Institute (JGI-PGF)"/>
            <person name="Walter F."/>
            <person name="Albersmeier A."/>
            <person name="Kalinowski J."/>
            <person name="Ruckert C."/>
        </authorList>
    </citation>
    <scope>NUCLEOTIDE SEQUENCE</scope>
    <source>
        <strain evidence="1">CGMCC 1.15448</strain>
    </source>
</reference>
<sequence length="338" mass="39132">MPNTPLRLFWLFLVLCSAACNQRPKFISFYYWRTTFAPDSTEQTTLKDNSVATLYVRYFDVNWPDTSSAPAPVAPVHFDSIPAGYTIIPVVFFRNRVFERSTPATLPALVDKIWALVRRINASAQTHPKEIQFDCDWTEKTKDNYFAFLRGYKQRSGDIISCTIRLHQIKYPDRTGIPPVDHGVLMFYNMGNIDAGPGSSIYDRSIAHRYTPSLRTYPLMLDLALPIFAWSLQIRDGKVIQLLDKMNARSFEKDTNFISTGPQGFSTRHACFRGGYYFQENDVIKIESVSRDGLLEIVSEVNRHTNHRIRDLIFFDLDRQNLEQYDKNLFKEILDHTD</sequence>
<dbReference type="EMBL" id="BMJC01000001">
    <property type="protein sequence ID" value="GGA91068.1"/>
    <property type="molecule type" value="Genomic_DNA"/>
</dbReference>
<accession>A0A8J2XQ78</accession>
<name>A0A8J2XQ78_9BACT</name>
<gene>
    <name evidence="1" type="ORF">GCM10011511_12970</name>
</gene>
<dbReference type="RefSeq" id="WP_188929712.1">
    <property type="nucleotide sequence ID" value="NZ_BMJC01000001.1"/>
</dbReference>
<proteinExistence type="predicted"/>
<dbReference type="Proteomes" id="UP000607559">
    <property type="component" value="Unassembled WGS sequence"/>
</dbReference>
<dbReference type="AlphaFoldDB" id="A0A8J2XQ78"/>
<reference evidence="1" key="2">
    <citation type="submission" date="2020-09" db="EMBL/GenBank/DDBJ databases">
        <authorList>
            <person name="Sun Q."/>
            <person name="Zhou Y."/>
        </authorList>
    </citation>
    <scope>NUCLEOTIDE SEQUENCE</scope>
    <source>
        <strain evidence="1">CGMCC 1.15448</strain>
    </source>
</reference>
<comment type="caution">
    <text evidence="1">The sequence shown here is derived from an EMBL/GenBank/DDBJ whole genome shotgun (WGS) entry which is preliminary data.</text>
</comment>